<dbReference type="PANTHER" id="PTHR37813:SF1">
    <property type="entry name" value="FELS-2 PROPHAGE PROTEIN"/>
    <property type="match status" value="1"/>
</dbReference>
<dbReference type="PANTHER" id="PTHR37813">
    <property type="entry name" value="FELS-2 PROPHAGE PROTEIN"/>
    <property type="match status" value="1"/>
</dbReference>
<keyword evidence="4" id="KW-1133">Transmembrane helix</keyword>
<dbReference type="Proteomes" id="UP000608071">
    <property type="component" value="Unassembled WGS sequence"/>
</dbReference>
<organism evidence="6 7">
    <name type="scientific">Paenibacillus gallinarum</name>
    <dbReference type="NCBI Taxonomy" id="2762232"/>
    <lineage>
        <taxon>Bacteria</taxon>
        <taxon>Bacillati</taxon>
        <taxon>Bacillota</taxon>
        <taxon>Bacilli</taxon>
        <taxon>Bacillales</taxon>
        <taxon>Paenibacillaceae</taxon>
        <taxon>Paenibacillus</taxon>
    </lineage>
</organism>
<keyword evidence="2" id="KW-0175">Coiled coil</keyword>
<dbReference type="InterPro" id="IPR010090">
    <property type="entry name" value="Phage_tape_meas"/>
</dbReference>
<accession>A0ABR8SXE8</accession>
<evidence type="ECO:0000259" key="5">
    <source>
        <dbReference type="Pfam" id="PF10145"/>
    </source>
</evidence>
<keyword evidence="4" id="KW-0472">Membrane</keyword>
<feature type="region of interest" description="Disordered" evidence="3">
    <location>
        <begin position="882"/>
        <end position="906"/>
    </location>
</feature>
<feature type="coiled-coil region" evidence="2">
    <location>
        <begin position="574"/>
        <end position="628"/>
    </location>
</feature>
<feature type="compositionally biased region" description="Low complexity" evidence="3">
    <location>
        <begin position="896"/>
        <end position="906"/>
    </location>
</feature>
<proteinExistence type="predicted"/>
<feature type="coiled-coil region" evidence="2">
    <location>
        <begin position="61"/>
        <end position="88"/>
    </location>
</feature>
<evidence type="ECO:0000313" key="6">
    <source>
        <dbReference type="EMBL" id="MBD7967769.1"/>
    </source>
</evidence>
<dbReference type="EMBL" id="JACSQL010000002">
    <property type="protein sequence ID" value="MBD7967769.1"/>
    <property type="molecule type" value="Genomic_DNA"/>
</dbReference>
<feature type="coiled-coil region" evidence="2">
    <location>
        <begin position="1090"/>
        <end position="1135"/>
    </location>
</feature>
<evidence type="ECO:0000256" key="3">
    <source>
        <dbReference type="SAM" id="MobiDB-lite"/>
    </source>
</evidence>
<evidence type="ECO:0000256" key="1">
    <source>
        <dbReference type="ARBA" id="ARBA00022612"/>
    </source>
</evidence>
<evidence type="ECO:0000313" key="7">
    <source>
        <dbReference type="Proteomes" id="UP000608071"/>
    </source>
</evidence>
<feature type="region of interest" description="Disordered" evidence="3">
    <location>
        <begin position="1463"/>
        <end position="1488"/>
    </location>
</feature>
<evidence type="ECO:0000256" key="4">
    <source>
        <dbReference type="SAM" id="Phobius"/>
    </source>
</evidence>
<keyword evidence="1" id="KW-1188">Viral release from host cell</keyword>
<evidence type="ECO:0000256" key="2">
    <source>
        <dbReference type="SAM" id="Coils"/>
    </source>
</evidence>
<gene>
    <name evidence="6" type="ORF">H9647_06825</name>
</gene>
<dbReference type="RefSeq" id="WP_191799009.1">
    <property type="nucleotide sequence ID" value="NZ_JACSQL010000002.1"/>
</dbReference>
<keyword evidence="7" id="KW-1185">Reference proteome</keyword>
<feature type="compositionally biased region" description="Polar residues" evidence="3">
    <location>
        <begin position="1463"/>
        <end position="1481"/>
    </location>
</feature>
<sequence>MAEESMEVANLVTRLSLEDSGVNKSIAALDRQMKLVQTTFEAASTKLEGFGDAEGQLKVKTDALNAQMKIQQQRIDQLKQKHEELAKAKGLDARETQNLEVKLNKAITAYNKMGNELSSMEKKVESQTTVWNKLSSNLDSIQKKFETIGQNMSQAGQAMSLMITAPLVGVGAASTKASIDFETAFAGVKKTVDATEEELADFEQGILDMSREIPTAATAIAAIAESAGQLGIKNEALMDFTRIMADVGVATNMSSDQAATALARLANITQMPQDNFDRLASTIVALGNTLAATESEITDMALRLAGAGNQIGMTEDQIVSFAGALSSVGIQAEMGGSAFSRVMVDMAQAVQTGGAQLNNFSMVAGMTADQFKEQFKNDAAGALVTFIEGLGRMSKAGENTFAVLDAMKLSEVQVRDALLRASGAGDLFRTSLEQGSKAWEENTALTNEANAKYEISASQLQILKNNLTYTAITLGGSLVPALLAALEAAQPLFDALQKGAESFAALDSSTQTTIIGITAFAAILGPALILVGQMMTGIASLIPLVQGLGVALRFIATNPIALALTAAAAGFALVTNAIRESKQAAEELKQAQEELQAVQRNGIDRSEIAATEEKIQKINELIESYEKLIEVASSSDSAKMGNNIGALDGAAEDLNISLKDLQKTADEFGITLEFIDENGKIATRSMKELKNAYNILSGAIHDAQRLTTTEINDQARKIAVRKQEVNSISGLIKTYQSAAKGSDQWTLAQNELINQFPQFVTATGINVKAIEGLILVKEREIELEWANIQMKAQEALQEKNTAVVKQQAAIAVAESINKITGASGLAESALAGMNAQLERLRGEAAALQSLVDMKPTDFKLSAVPKISTGSASQIDFGKGAGVPKVPAATKKKSTGKKSSSSGATKAYENKGLDEAYKQLEHKKHLDQLTLASELSTLEAIKSKHVKTADERMEIEERIYDVKKALGDKSLDSALKDYERAKDMGKLSENDEINRLKRIRSKYADSAEERERIDDMIYEATKRKVEAEKELRKSTTEYVSQQLQAAYEDRLAREELTAEQRYKLEDKLINDQMYLNNNYLQKVLKDNRYSAAEKKEIEREITEEIRKQKNERLLLQREYNEEVKKLLEEEKKARIDSVNNLSKGVQDALKAQYQEEKRINEDRIKESISANDTWKNNQLESIKTVYDARVAAAQKAADQEIERINSVYNAQIEAIQAQLEAMDQAEKQKSREELDADDAKKISKLTAMIEYEHDDQNKAQLEKELNKVIADQNERHRQEQLQDTKDSLKAEQQSLKDKMAEEAQLIKDNLAWKKEVMQANYESEVASINAVYEQQKNVLNQQLLDTQAHYDKLLESKNIQAEAEKMIVQNQQKEIIKLLEKFGDSYAITGQTLGEKMYDAFAEKVSKISTLIAQVNSQIDAARNAALAVVASASTVNSKPSSGTTQTSGKVTEVAGTVVRVTNNFNSPVTSPSDVSRASQRVAQALSPV</sequence>
<comment type="caution">
    <text evidence="6">The sequence shown here is derived from an EMBL/GenBank/DDBJ whole genome shotgun (WGS) entry which is preliminary data.</text>
</comment>
<dbReference type="Pfam" id="PF10145">
    <property type="entry name" value="PhageMin_Tail"/>
    <property type="match status" value="1"/>
</dbReference>
<feature type="transmembrane region" description="Helical" evidence="4">
    <location>
        <begin position="514"/>
        <end position="542"/>
    </location>
</feature>
<dbReference type="NCBIfam" id="TIGR01760">
    <property type="entry name" value="tape_meas_TP901"/>
    <property type="match status" value="1"/>
</dbReference>
<feature type="domain" description="Phage tail tape measure protein" evidence="5">
    <location>
        <begin position="205"/>
        <end position="399"/>
    </location>
</feature>
<feature type="region of interest" description="Disordered" evidence="3">
    <location>
        <begin position="1274"/>
        <end position="1293"/>
    </location>
</feature>
<keyword evidence="4" id="KW-0812">Transmembrane</keyword>
<feature type="transmembrane region" description="Helical" evidence="4">
    <location>
        <begin position="554"/>
        <end position="574"/>
    </location>
</feature>
<protein>
    <submittedName>
        <fullName evidence="6">Phage tail tape measure protein</fullName>
    </submittedName>
</protein>
<name>A0ABR8SXE8_9BACL</name>
<reference evidence="6 7" key="1">
    <citation type="submission" date="2020-08" db="EMBL/GenBank/DDBJ databases">
        <title>A Genomic Blueprint of the Chicken Gut Microbiome.</title>
        <authorList>
            <person name="Gilroy R."/>
            <person name="Ravi A."/>
            <person name="Getino M."/>
            <person name="Pursley I."/>
            <person name="Horton D.L."/>
            <person name="Alikhan N.-F."/>
            <person name="Baker D."/>
            <person name="Gharbi K."/>
            <person name="Hall N."/>
            <person name="Watson M."/>
            <person name="Adriaenssens E.M."/>
            <person name="Foster-Nyarko E."/>
            <person name="Jarju S."/>
            <person name="Secka A."/>
            <person name="Antonio M."/>
            <person name="Oren A."/>
            <person name="Chaudhuri R."/>
            <person name="La Ragione R.M."/>
            <person name="Hildebrand F."/>
            <person name="Pallen M.J."/>
        </authorList>
    </citation>
    <scope>NUCLEOTIDE SEQUENCE [LARGE SCALE GENOMIC DNA]</scope>
    <source>
        <strain evidence="6 7">Sa2BVA9</strain>
    </source>
</reference>